<dbReference type="Pfam" id="PF03466">
    <property type="entry name" value="LysR_substrate"/>
    <property type="match status" value="1"/>
</dbReference>
<dbReference type="InterPro" id="IPR000847">
    <property type="entry name" value="LysR_HTH_N"/>
</dbReference>
<dbReference type="CDD" id="cd08423">
    <property type="entry name" value="PBP2_LTTR_like_6"/>
    <property type="match status" value="1"/>
</dbReference>
<feature type="domain" description="HTH lysR-type" evidence="6">
    <location>
        <begin position="104"/>
        <end position="156"/>
    </location>
</feature>
<comment type="similarity">
    <text evidence="1">Belongs to the LysR transcriptional regulatory family.</text>
</comment>
<evidence type="ECO:0000256" key="5">
    <source>
        <dbReference type="ARBA" id="ARBA00023163"/>
    </source>
</evidence>
<evidence type="ECO:0000259" key="6">
    <source>
        <dbReference type="PROSITE" id="PS50931"/>
    </source>
</evidence>
<evidence type="ECO:0000256" key="3">
    <source>
        <dbReference type="ARBA" id="ARBA00023125"/>
    </source>
</evidence>
<dbReference type="AlphaFoldDB" id="A0A6G9YP25"/>
<dbReference type="InterPro" id="IPR036390">
    <property type="entry name" value="WH_DNA-bd_sf"/>
</dbReference>
<sequence>MCVPENGAHLPGGEIQYLPSAFGVDETAGRAGDDLPGEIARTGVAHQMAVGVGPEVASGADSRGRDGHVRNGRCGPSITSISQFRLYCSAQPYNTGRMLNPWRLRLLSQLDTLGTVRAVAQAADMSASSVSQQLAVLESETRTQLLERTGRRVRLTPAGLMLARRARSILDHMDTVEAELHSLRAEPVGLVRLGAFQSAIHALAVPAVTELAQTHPRLNIELVELEPHESMPALRVGDADIIITTPDFVEHPLGPDIDIVPLATDPIVLVLPPDRAARGPADLAAYADESWAFDLPQSYMANLATRLCRESGFEPRVICRFSNYMLTLQHVEAGLSIALLPELAVDPRYRVVTRELAGPVTRTITAVVRHGTRPRAAVGTVLTALRRRSRLPGQARFRPFPDE</sequence>
<evidence type="ECO:0000313" key="7">
    <source>
        <dbReference type="EMBL" id="QIS14948.1"/>
    </source>
</evidence>
<dbReference type="InterPro" id="IPR036388">
    <property type="entry name" value="WH-like_DNA-bd_sf"/>
</dbReference>
<name>A0A6G9YP25_9NOCA</name>
<evidence type="ECO:0000256" key="4">
    <source>
        <dbReference type="ARBA" id="ARBA00023159"/>
    </source>
</evidence>
<keyword evidence="2" id="KW-0805">Transcription regulation</keyword>
<dbReference type="Gene3D" id="3.40.190.10">
    <property type="entry name" value="Periplasmic binding protein-like II"/>
    <property type="match status" value="2"/>
</dbReference>
<evidence type="ECO:0000256" key="2">
    <source>
        <dbReference type="ARBA" id="ARBA00023015"/>
    </source>
</evidence>
<dbReference type="SUPFAM" id="SSF46785">
    <property type="entry name" value="Winged helix' DNA-binding domain"/>
    <property type="match status" value="1"/>
</dbReference>
<dbReference type="GO" id="GO:0003700">
    <property type="term" value="F:DNA-binding transcription factor activity"/>
    <property type="evidence" value="ECO:0007669"/>
    <property type="project" value="InterPro"/>
</dbReference>
<accession>A0A6G9YP25</accession>
<dbReference type="PROSITE" id="PS50931">
    <property type="entry name" value="HTH_LYSR"/>
    <property type="match status" value="1"/>
</dbReference>
<dbReference type="PANTHER" id="PTHR30346:SF29">
    <property type="entry name" value="LYSR SUBSTRATE-BINDING"/>
    <property type="match status" value="1"/>
</dbReference>
<keyword evidence="3" id="KW-0238">DNA-binding</keyword>
<dbReference type="Gene3D" id="1.10.10.10">
    <property type="entry name" value="Winged helix-like DNA-binding domain superfamily/Winged helix DNA-binding domain"/>
    <property type="match status" value="1"/>
</dbReference>
<dbReference type="Proteomes" id="UP000503540">
    <property type="component" value="Chromosome"/>
</dbReference>
<proteinExistence type="inferred from homology"/>
<dbReference type="SUPFAM" id="SSF53850">
    <property type="entry name" value="Periplasmic binding protein-like II"/>
    <property type="match status" value="1"/>
</dbReference>
<dbReference type="PANTHER" id="PTHR30346">
    <property type="entry name" value="TRANSCRIPTIONAL DUAL REGULATOR HCAR-RELATED"/>
    <property type="match status" value="1"/>
</dbReference>
<evidence type="ECO:0000256" key="1">
    <source>
        <dbReference type="ARBA" id="ARBA00009437"/>
    </source>
</evidence>
<keyword evidence="4" id="KW-0010">Activator</keyword>
<organism evidence="7 8">
    <name type="scientific">Nocardia arthritidis</name>
    <dbReference type="NCBI Taxonomy" id="228602"/>
    <lineage>
        <taxon>Bacteria</taxon>
        <taxon>Bacillati</taxon>
        <taxon>Actinomycetota</taxon>
        <taxon>Actinomycetes</taxon>
        <taxon>Mycobacteriales</taxon>
        <taxon>Nocardiaceae</taxon>
        <taxon>Nocardia</taxon>
    </lineage>
</organism>
<dbReference type="Pfam" id="PF00126">
    <property type="entry name" value="HTH_1"/>
    <property type="match status" value="1"/>
</dbReference>
<gene>
    <name evidence="7" type="ORF">F5544_35590</name>
</gene>
<dbReference type="EMBL" id="CP046172">
    <property type="protein sequence ID" value="QIS14948.1"/>
    <property type="molecule type" value="Genomic_DNA"/>
</dbReference>
<dbReference type="InterPro" id="IPR005119">
    <property type="entry name" value="LysR_subst-bd"/>
</dbReference>
<keyword evidence="8" id="KW-1185">Reference proteome</keyword>
<evidence type="ECO:0000313" key="8">
    <source>
        <dbReference type="Proteomes" id="UP000503540"/>
    </source>
</evidence>
<dbReference type="GO" id="GO:0032993">
    <property type="term" value="C:protein-DNA complex"/>
    <property type="evidence" value="ECO:0007669"/>
    <property type="project" value="TreeGrafter"/>
</dbReference>
<reference evidence="7 8" key="1">
    <citation type="journal article" date="2019" name="ACS Chem. Biol.">
        <title>Identification and Mobilization of a Cryptic Antibiotic Biosynthesis Gene Locus from a Human-Pathogenic Nocardia Isolate.</title>
        <authorList>
            <person name="Herisse M."/>
            <person name="Ishida K."/>
            <person name="Porter J.L."/>
            <person name="Howden B."/>
            <person name="Hertweck C."/>
            <person name="Stinear T.P."/>
            <person name="Pidot S.J."/>
        </authorList>
    </citation>
    <scope>NUCLEOTIDE SEQUENCE [LARGE SCALE GENOMIC DNA]</scope>
    <source>
        <strain evidence="7 8">AUSMDU00012717</strain>
    </source>
</reference>
<dbReference type="GO" id="GO:0003677">
    <property type="term" value="F:DNA binding"/>
    <property type="evidence" value="ECO:0007669"/>
    <property type="project" value="UniProtKB-KW"/>
</dbReference>
<dbReference type="KEGG" id="nah:F5544_35590"/>
<keyword evidence="5" id="KW-0804">Transcription</keyword>
<protein>
    <submittedName>
        <fullName evidence="7">LysR family transcriptional regulator</fullName>
    </submittedName>
</protein>